<reference evidence="1" key="3">
    <citation type="submission" date="2025-08" db="UniProtKB">
        <authorList>
            <consortium name="Ensembl"/>
        </authorList>
    </citation>
    <scope>IDENTIFICATION</scope>
    <source>
        <strain evidence="1">C57BL/6J</strain>
    </source>
</reference>
<dbReference type="Antibodypedia" id="33677">
    <property type="antibodies" value="126 antibodies from 26 providers"/>
</dbReference>
<dbReference type="AGR" id="MGI:2140103"/>
<dbReference type="ExpressionAtlas" id="D6RHT4">
    <property type="expression patterns" value="baseline and differential"/>
</dbReference>
<reference evidence="1 3" key="2">
    <citation type="journal article" date="2011" name="PLoS Biol.">
        <title>Modernizing reference genome assemblies.</title>
        <authorList>
            <person name="Church D.M."/>
            <person name="Schneider V.A."/>
            <person name="Graves T."/>
            <person name="Auger K."/>
            <person name="Cunningham F."/>
            <person name="Bouk N."/>
            <person name="Chen H.C."/>
            <person name="Agarwala R."/>
            <person name="McLaren W.M."/>
            <person name="Ritchie G.R."/>
            <person name="Albracht D."/>
            <person name="Kremitzki M."/>
            <person name="Rock S."/>
            <person name="Kotkiewicz H."/>
            <person name="Kremitzki C."/>
            <person name="Wollam A."/>
            <person name="Trani L."/>
            <person name="Fulton L."/>
            <person name="Fulton R."/>
            <person name="Matthews L."/>
            <person name="Whitehead S."/>
            <person name="Chow W."/>
            <person name="Torrance J."/>
            <person name="Dunn M."/>
            <person name="Harden G."/>
            <person name="Threadgold G."/>
            <person name="Wood J."/>
            <person name="Collins J."/>
            <person name="Heath P."/>
            <person name="Griffiths G."/>
            <person name="Pelan S."/>
            <person name="Grafham D."/>
            <person name="Eichler E.E."/>
            <person name="Weinstock G."/>
            <person name="Mardis E.R."/>
            <person name="Wilson R.K."/>
            <person name="Howe K."/>
            <person name="Flicek P."/>
            <person name="Hubbard T."/>
        </authorList>
    </citation>
    <scope>NUCLEOTIDE SEQUENCE [LARGE SCALE GENOMIC DNA]</scope>
    <source>
        <strain evidence="1 3">C57BL/6J</strain>
    </source>
</reference>
<proteinExistence type="predicted"/>
<reference evidence="1 3" key="1">
    <citation type="journal article" date="2009" name="PLoS Biol.">
        <title>Lineage-specific biology revealed by a finished genome assembly of the mouse.</title>
        <authorList>
            <consortium name="Mouse Genome Sequencing Consortium"/>
            <person name="Church D.M."/>
            <person name="Goodstadt L."/>
            <person name="Hillier L.W."/>
            <person name="Zody M.C."/>
            <person name="Goldstein S."/>
            <person name="She X."/>
            <person name="Bult C.J."/>
            <person name="Agarwala R."/>
            <person name="Cherry J.L."/>
            <person name="DiCuccio M."/>
            <person name="Hlavina W."/>
            <person name="Kapustin Y."/>
            <person name="Meric P."/>
            <person name="Maglott D."/>
            <person name="Birtle Z."/>
            <person name="Marques A.C."/>
            <person name="Graves T."/>
            <person name="Zhou S."/>
            <person name="Teague B."/>
            <person name="Potamousis K."/>
            <person name="Churas C."/>
            <person name="Place M."/>
            <person name="Herschleb J."/>
            <person name="Runnheim R."/>
            <person name="Forrest D."/>
            <person name="Amos-Landgraf J."/>
            <person name="Schwartz D.C."/>
            <person name="Cheng Z."/>
            <person name="Lindblad-Toh K."/>
            <person name="Eichler E.E."/>
            <person name="Ponting C.P."/>
        </authorList>
    </citation>
    <scope>NUCLEOTIDE SEQUENCE [LARGE SCALE GENOMIC DNA]</scope>
    <source>
        <strain evidence="1 3">C57BL/6J</strain>
    </source>
</reference>
<evidence type="ECO:0000313" key="3">
    <source>
        <dbReference type="Proteomes" id="UP000000589"/>
    </source>
</evidence>
<reference evidence="1" key="4">
    <citation type="submission" date="2025-09" db="UniProtKB">
        <authorList>
            <consortium name="Ensembl"/>
        </authorList>
    </citation>
    <scope>IDENTIFICATION</scope>
    <source>
        <strain evidence="1">C57BL/6J</strain>
    </source>
</reference>
<dbReference type="Ensembl" id="ENSMUST00000143041.8">
    <property type="protein sequence ID" value="ENSMUSP00000116113.2"/>
    <property type="gene ID" value="ENSMUSG00000027787.15"/>
</dbReference>
<dbReference type="VEuPathDB" id="HostDB:ENSMUSG00000027787"/>
<dbReference type="HOGENOM" id="CLU_3359492_0_0_1"/>
<sequence>MEYMAESIEHSPGHMFGLSMQALFGLSPIPRDLKLN</sequence>
<gene>
    <name evidence="1 2" type="primary">Nmd3</name>
</gene>
<evidence type="ECO:0000313" key="1">
    <source>
        <dbReference type="Ensembl" id="ENSMUSP00000116113.2"/>
    </source>
</evidence>
<dbReference type="GeneTree" id="ENSGT00390000005104"/>
<accession>D6RHT4</accession>
<protein>
    <submittedName>
        <fullName evidence="1">NMD3 ribosome export adaptor</fullName>
    </submittedName>
</protein>
<dbReference type="Bgee" id="ENSMUSG00000027787">
    <property type="expression patterns" value="Expressed in ectoplacental cone and 273 other cell types or tissues"/>
</dbReference>
<dbReference type="Proteomes" id="UP000000589">
    <property type="component" value="Chromosome 3"/>
</dbReference>
<dbReference type="AlphaFoldDB" id="D6RHT4"/>
<name>D6RHT4_MOUSE</name>
<evidence type="ECO:0000313" key="2">
    <source>
        <dbReference type="MGI" id="MGI:2140103"/>
    </source>
</evidence>
<keyword evidence="3" id="KW-1185">Reference proteome</keyword>
<dbReference type="MGI" id="MGI:2140103">
    <property type="gene designation" value="Nmd3"/>
</dbReference>
<organism evidence="1 3">
    <name type="scientific">Mus musculus</name>
    <name type="common">Mouse</name>
    <dbReference type="NCBI Taxonomy" id="10090"/>
    <lineage>
        <taxon>Eukaryota</taxon>
        <taxon>Metazoa</taxon>
        <taxon>Chordata</taxon>
        <taxon>Craniata</taxon>
        <taxon>Vertebrata</taxon>
        <taxon>Euteleostomi</taxon>
        <taxon>Mammalia</taxon>
        <taxon>Eutheria</taxon>
        <taxon>Euarchontoglires</taxon>
        <taxon>Glires</taxon>
        <taxon>Rodentia</taxon>
        <taxon>Myomorpha</taxon>
        <taxon>Muroidea</taxon>
        <taxon>Muridae</taxon>
        <taxon>Murinae</taxon>
        <taxon>Mus</taxon>
        <taxon>Mus</taxon>
    </lineage>
</organism>